<organism evidence="4 5">
    <name type="scientific">Thyridium curvatum</name>
    <dbReference type="NCBI Taxonomy" id="1093900"/>
    <lineage>
        <taxon>Eukaryota</taxon>
        <taxon>Fungi</taxon>
        <taxon>Dikarya</taxon>
        <taxon>Ascomycota</taxon>
        <taxon>Pezizomycotina</taxon>
        <taxon>Sordariomycetes</taxon>
        <taxon>Sordariomycetidae</taxon>
        <taxon>Thyridiales</taxon>
        <taxon>Thyridiaceae</taxon>
        <taxon>Thyridium</taxon>
    </lineage>
</organism>
<comment type="caution">
    <text evidence="4">The sequence shown here is derived from an EMBL/GenBank/DDBJ whole genome shotgun (WGS) entry which is preliminary data.</text>
</comment>
<dbReference type="InterPro" id="IPR000782">
    <property type="entry name" value="FAS1_domain"/>
</dbReference>
<evidence type="ECO:0000259" key="3">
    <source>
        <dbReference type="PROSITE" id="PS50213"/>
    </source>
</evidence>
<name>A0A507B5W0_9PEZI</name>
<evidence type="ECO:0000256" key="1">
    <source>
        <dbReference type="SAM" id="MobiDB-lite"/>
    </source>
</evidence>
<dbReference type="InterPro" id="IPR050904">
    <property type="entry name" value="Adhesion/Biosynth-related"/>
</dbReference>
<dbReference type="GeneID" id="41979524"/>
<accession>A0A507B5W0</accession>
<sequence>MKFAAPLLCLGVANAFVLPDAKPFLRPGSEDDQQWSFWDKLPSKESVVSTFKNAADTVTLDNLLEAVDRTWNAKDSLQGLLEDGFDDDFDAFDEYFDEFDDEFDEFDEFDDDFDDGSDGDFEEFDHPHGPGHRRPHKGHRCNLTVYELISKSKHTTKFAKLVDEHDDIVKLLNSTEANYTLFVPVDEAFEHIPDDKKPSKEFIEAVLRYHVGVGLYPVRRILATHTLPTAYRESWLDDKPQRLRTSVSLSGLRVNFYSKVIASNVVAKNGIIHAVNHILVPPPMVGKEISLFPSVFSTLLLAYEKTEFVKFIHNVKMSGSTVFAPSNGAFAKLGVPANAFLFNTEAGLKYLKALLKYQIVANATLYSDAFYEAGKDKDTDIGSGHHHLDLATLLDDKSIAVDIARWGGFIRMRLNGYVRVGLQDGIAKNGVIQVVDSVPIPPHKHHGDEGLEDGQITVEELKERLAGFLDDEEQQRDEDKEDVDDIAVEL</sequence>
<dbReference type="SMART" id="SM00554">
    <property type="entry name" value="FAS1"/>
    <property type="match status" value="2"/>
</dbReference>
<dbReference type="InParanoid" id="A0A507B5W0"/>
<dbReference type="InterPro" id="IPR036378">
    <property type="entry name" value="FAS1_dom_sf"/>
</dbReference>
<dbReference type="Gene3D" id="2.30.180.10">
    <property type="entry name" value="FAS1 domain"/>
    <property type="match status" value="2"/>
</dbReference>
<feature type="compositionally biased region" description="Acidic residues" evidence="1">
    <location>
        <begin position="469"/>
        <end position="490"/>
    </location>
</feature>
<dbReference type="AlphaFoldDB" id="A0A507B5W0"/>
<evidence type="ECO:0000256" key="2">
    <source>
        <dbReference type="SAM" id="SignalP"/>
    </source>
</evidence>
<dbReference type="SUPFAM" id="SSF82153">
    <property type="entry name" value="FAS1 domain"/>
    <property type="match status" value="2"/>
</dbReference>
<dbReference type="RefSeq" id="XP_030999343.1">
    <property type="nucleotide sequence ID" value="XM_031134878.1"/>
</dbReference>
<dbReference type="PANTHER" id="PTHR10900">
    <property type="entry name" value="PERIOSTIN-RELATED"/>
    <property type="match status" value="1"/>
</dbReference>
<dbReference type="PANTHER" id="PTHR10900:SF125">
    <property type="entry name" value="FAS1 DOMAIN-CONTAINING PROTEIN YLR001C"/>
    <property type="match status" value="1"/>
</dbReference>
<protein>
    <recommendedName>
        <fullName evidence="3">FAS1 domain-containing protein</fullName>
    </recommendedName>
</protein>
<feature type="chain" id="PRO_5021502155" description="FAS1 domain-containing protein" evidence="2">
    <location>
        <begin position="16"/>
        <end position="490"/>
    </location>
</feature>
<gene>
    <name evidence="4" type="ORF">E0L32_012077</name>
</gene>
<reference evidence="4 5" key="1">
    <citation type="submission" date="2019-06" db="EMBL/GenBank/DDBJ databases">
        <title>Draft genome sequence of the filamentous fungus Phialemoniopsis curvata isolated from diesel fuel.</title>
        <authorList>
            <person name="Varaljay V.A."/>
            <person name="Lyon W.J."/>
            <person name="Crouch A.L."/>
            <person name="Drake C.E."/>
            <person name="Hollomon J.M."/>
            <person name="Nadeau L.J."/>
            <person name="Nunn H.S."/>
            <person name="Stevenson B.S."/>
            <person name="Bojanowski C.L."/>
            <person name="Crookes-Goodson W.J."/>
        </authorList>
    </citation>
    <scope>NUCLEOTIDE SEQUENCE [LARGE SCALE GENOMIC DNA]</scope>
    <source>
        <strain evidence="4 5">D216</strain>
    </source>
</reference>
<keyword evidence="5" id="KW-1185">Reference proteome</keyword>
<dbReference type="Proteomes" id="UP000319257">
    <property type="component" value="Unassembled WGS sequence"/>
</dbReference>
<dbReference type="EMBL" id="SKBQ01000134">
    <property type="protein sequence ID" value="TPX17632.1"/>
    <property type="molecule type" value="Genomic_DNA"/>
</dbReference>
<feature type="signal peptide" evidence="2">
    <location>
        <begin position="1"/>
        <end position="15"/>
    </location>
</feature>
<evidence type="ECO:0000313" key="5">
    <source>
        <dbReference type="Proteomes" id="UP000319257"/>
    </source>
</evidence>
<keyword evidence="2" id="KW-0732">Signal</keyword>
<dbReference type="PROSITE" id="PS50213">
    <property type="entry name" value="FAS1"/>
    <property type="match status" value="2"/>
</dbReference>
<feature type="domain" description="FAS1" evidence="3">
    <location>
        <begin position="276"/>
        <end position="439"/>
    </location>
</feature>
<proteinExistence type="predicted"/>
<evidence type="ECO:0000313" key="4">
    <source>
        <dbReference type="EMBL" id="TPX17632.1"/>
    </source>
</evidence>
<dbReference type="STRING" id="1093900.A0A507B5W0"/>
<dbReference type="Pfam" id="PF02469">
    <property type="entry name" value="Fasciclin"/>
    <property type="match status" value="2"/>
</dbReference>
<dbReference type="OrthoDB" id="7700931at2759"/>
<feature type="region of interest" description="Disordered" evidence="1">
    <location>
        <begin position="467"/>
        <end position="490"/>
    </location>
</feature>
<feature type="domain" description="FAS1" evidence="3">
    <location>
        <begin position="142"/>
        <end position="279"/>
    </location>
</feature>